<keyword evidence="3 8" id="KW-0285">Flavoprotein</keyword>
<dbReference type="PIRSF" id="PIRSF016578">
    <property type="entry name" value="HsaA"/>
    <property type="match status" value="1"/>
</dbReference>
<evidence type="ECO:0000259" key="11">
    <source>
        <dbReference type="Pfam" id="PF02771"/>
    </source>
</evidence>
<proteinExistence type="inferred from homology"/>
<dbReference type="PROSITE" id="PS00072">
    <property type="entry name" value="ACYL_COA_DH_1"/>
    <property type="match status" value="1"/>
</dbReference>
<dbReference type="SUPFAM" id="SSF56645">
    <property type="entry name" value="Acyl-CoA dehydrogenase NM domain-like"/>
    <property type="match status" value="1"/>
</dbReference>
<protein>
    <recommendedName>
        <fullName evidence="7">Cyclohex-1-ene-1-carbonyl-CoA dehydrogenase</fullName>
        <ecNumber evidence="6">1.3.8.10</ecNumber>
    </recommendedName>
</protein>
<dbReference type="PANTHER" id="PTHR43884">
    <property type="entry name" value="ACYL-COA DEHYDROGENASE"/>
    <property type="match status" value="1"/>
</dbReference>
<dbReference type="FunFam" id="2.40.110.10:FF:000001">
    <property type="entry name" value="Acyl-CoA dehydrogenase, mitochondrial"/>
    <property type="match status" value="1"/>
</dbReference>
<dbReference type="Gene3D" id="1.20.140.10">
    <property type="entry name" value="Butyryl-CoA Dehydrogenase, subunit A, domain 3"/>
    <property type="match status" value="1"/>
</dbReference>
<evidence type="ECO:0000256" key="4">
    <source>
        <dbReference type="ARBA" id="ARBA00022827"/>
    </source>
</evidence>
<dbReference type="RefSeq" id="WP_104000063.1">
    <property type="nucleotide sequence ID" value="NZ_FNVP01000007.1"/>
</dbReference>
<feature type="domain" description="Acyl-CoA dehydrogenase/oxidase C-terminal" evidence="9">
    <location>
        <begin position="231"/>
        <end position="377"/>
    </location>
</feature>
<dbReference type="Gene3D" id="2.40.110.10">
    <property type="entry name" value="Butyryl-CoA Dehydrogenase, subunit A, domain 2"/>
    <property type="match status" value="1"/>
</dbReference>
<dbReference type="SUPFAM" id="SSF47203">
    <property type="entry name" value="Acyl-CoA dehydrogenase C-terminal domain-like"/>
    <property type="match status" value="1"/>
</dbReference>
<evidence type="ECO:0000256" key="8">
    <source>
        <dbReference type="RuleBase" id="RU362125"/>
    </source>
</evidence>
<feature type="domain" description="Acyl-CoA oxidase/dehydrogenase middle" evidence="10">
    <location>
        <begin position="122"/>
        <end position="217"/>
    </location>
</feature>
<dbReference type="Pfam" id="PF02770">
    <property type="entry name" value="Acyl-CoA_dh_M"/>
    <property type="match status" value="1"/>
</dbReference>
<dbReference type="PANTHER" id="PTHR43884:SF12">
    <property type="entry name" value="ISOVALERYL-COA DEHYDROGENASE, MITOCHONDRIAL-RELATED"/>
    <property type="match status" value="1"/>
</dbReference>
<name>A0A1H5YC80_9FLAO</name>
<evidence type="ECO:0000256" key="7">
    <source>
        <dbReference type="ARBA" id="ARBA00072305"/>
    </source>
</evidence>
<dbReference type="GO" id="GO:0003995">
    <property type="term" value="F:acyl-CoA dehydrogenase activity"/>
    <property type="evidence" value="ECO:0007669"/>
    <property type="project" value="InterPro"/>
</dbReference>
<evidence type="ECO:0000256" key="3">
    <source>
        <dbReference type="ARBA" id="ARBA00022630"/>
    </source>
</evidence>
<dbReference type="Proteomes" id="UP000236737">
    <property type="component" value="Unassembled WGS sequence"/>
</dbReference>
<evidence type="ECO:0000313" key="13">
    <source>
        <dbReference type="Proteomes" id="UP000236737"/>
    </source>
</evidence>
<dbReference type="InterPro" id="IPR013786">
    <property type="entry name" value="AcylCoA_DH/ox_N"/>
</dbReference>
<dbReference type="FunFam" id="1.10.540.10:FF:000002">
    <property type="entry name" value="Acyl-CoA dehydrogenase FadE19"/>
    <property type="match status" value="1"/>
</dbReference>
<dbReference type="Pfam" id="PF02771">
    <property type="entry name" value="Acyl-CoA_dh_N"/>
    <property type="match status" value="1"/>
</dbReference>
<dbReference type="EC" id="1.3.8.10" evidence="6"/>
<evidence type="ECO:0000259" key="10">
    <source>
        <dbReference type="Pfam" id="PF02770"/>
    </source>
</evidence>
<dbReference type="InterPro" id="IPR009075">
    <property type="entry name" value="AcylCo_DH/oxidase_C"/>
</dbReference>
<dbReference type="PROSITE" id="PS00073">
    <property type="entry name" value="ACYL_COA_DH_2"/>
    <property type="match status" value="1"/>
</dbReference>
<dbReference type="InterPro" id="IPR009100">
    <property type="entry name" value="AcylCoA_DH/oxidase_NM_dom_sf"/>
</dbReference>
<evidence type="ECO:0000256" key="6">
    <source>
        <dbReference type="ARBA" id="ARBA00066362"/>
    </source>
</evidence>
<reference evidence="13" key="1">
    <citation type="submission" date="2016-10" db="EMBL/GenBank/DDBJ databases">
        <authorList>
            <person name="Varghese N."/>
            <person name="Submissions S."/>
        </authorList>
    </citation>
    <scope>NUCLEOTIDE SEQUENCE [LARGE SCALE GENOMIC DNA]</scope>
    <source>
        <strain evidence="13">CGMCC 1.9230</strain>
    </source>
</reference>
<dbReference type="GO" id="GO:0050660">
    <property type="term" value="F:flavin adenine dinucleotide binding"/>
    <property type="evidence" value="ECO:0007669"/>
    <property type="project" value="InterPro"/>
</dbReference>
<dbReference type="EMBL" id="FNVP01000007">
    <property type="protein sequence ID" value="SEG21046.1"/>
    <property type="molecule type" value="Genomic_DNA"/>
</dbReference>
<dbReference type="OrthoDB" id="9802867at2"/>
<dbReference type="Pfam" id="PF00441">
    <property type="entry name" value="Acyl-CoA_dh_1"/>
    <property type="match status" value="1"/>
</dbReference>
<feature type="domain" description="Acyl-CoA dehydrogenase/oxidase N-terminal" evidence="11">
    <location>
        <begin position="6"/>
        <end position="118"/>
    </location>
</feature>
<keyword evidence="4 8" id="KW-0274">FAD</keyword>
<comment type="cofactor">
    <cofactor evidence="1 8">
        <name>FAD</name>
        <dbReference type="ChEBI" id="CHEBI:57692"/>
    </cofactor>
</comment>
<evidence type="ECO:0000256" key="2">
    <source>
        <dbReference type="ARBA" id="ARBA00009347"/>
    </source>
</evidence>
<accession>A0A1H5YC80</accession>
<evidence type="ECO:0000256" key="1">
    <source>
        <dbReference type="ARBA" id="ARBA00001974"/>
    </source>
</evidence>
<comment type="similarity">
    <text evidence="2 8">Belongs to the acyl-CoA dehydrogenase family.</text>
</comment>
<organism evidence="12 13">
    <name type="scientific">Flavobacterium urumqiense</name>
    <dbReference type="NCBI Taxonomy" id="935224"/>
    <lineage>
        <taxon>Bacteria</taxon>
        <taxon>Pseudomonadati</taxon>
        <taxon>Bacteroidota</taxon>
        <taxon>Flavobacteriia</taxon>
        <taxon>Flavobacteriales</taxon>
        <taxon>Flavobacteriaceae</taxon>
        <taxon>Flavobacterium</taxon>
    </lineage>
</organism>
<keyword evidence="5 8" id="KW-0560">Oxidoreductase</keyword>
<dbReference type="Gene3D" id="1.10.540.10">
    <property type="entry name" value="Acyl-CoA dehydrogenase/oxidase, N-terminal domain"/>
    <property type="match status" value="1"/>
</dbReference>
<sequence>MDFNLTEEQLMIQQAARDFAQNELLSGVIERDEYSKFPTEQVKKMAELGFLGMMVDPKYGGSGLDSVSYVLAITEIAKVDASSAVIMSVNNSLVCAGIEKYCNEEQKMKYLVPLAKGEIIGAFCLSEPEAGSDATSQKTTAVDKGDHYLLNGTKNWITNGSSASTYIVIAQTDVEKGHKGINAFIVEKGWDGFDIGPKEKKMGIRGSDTHSLMFSDVKVPKENRIGEDGFGFNFAMSVLNGGRIGIASQALGIATGAYELALKYSQERKAFGKEIFKHQAIAFKLADMATQIMAAKMLCFKAASEKDLGMDISQSGAMAKLFASQTAMDTTIEAVQIHGGNGYVAEYHVERMMRDAKITQIYEGTSEIQRIVISRTLVS</sequence>
<keyword evidence="13" id="KW-1185">Reference proteome</keyword>
<evidence type="ECO:0000313" key="12">
    <source>
        <dbReference type="EMBL" id="SEG21046.1"/>
    </source>
</evidence>
<dbReference type="InterPro" id="IPR046373">
    <property type="entry name" value="Acyl-CoA_Oxase/DH_mid-dom_sf"/>
</dbReference>
<dbReference type="InterPro" id="IPR036250">
    <property type="entry name" value="AcylCo_DH-like_C"/>
</dbReference>
<dbReference type="InterPro" id="IPR006089">
    <property type="entry name" value="Acyl-CoA_DH_CS"/>
</dbReference>
<dbReference type="FunFam" id="1.20.140.10:FF:000004">
    <property type="entry name" value="Acyl-CoA dehydrogenase FadE25"/>
    <property type="match status" value="1"/>
</dbReference>
<dbReference type="AlphaFoldDB" id="A0A1H5YC80"/>
<dbReference type="InterPro" id="IPR037069">
    <property type="entry name" value="AcylCoA_DH/ox_N_sf"/>
</dbReference>
<gene>
    <name evidence="12" type="ORF">SAMN04488130_107162</name>
</gene>
<evidence type="ECO:0000259" key="9">
    <source>
        <dbReference type="Pfam" id="PF00441"/>
    </source>
</evidence>
<dbReference type="InterPro" id="IPR006091">
    <property type="entry name" value="Acyl-CoA_Oxase/DH_mid-dom"/>
</dbReference>
<evidence type="ECO:0000256" key="5">
    <source>
        <dbReference type="ARBA" id="ARBA00023002"/>
    </source>
</evidence>